<accession>A0ABY6CNF7</accession>
<dbReference type="Pfam" id="PF00884">
    <property type="entry name" value="Sulfatase"/>
    <property type="match status" value="1"/>
</dbReference>
<evidence type="ECO:0000259" key="6">
    <source>
        <dbReference type="Pfam" id="PF00884"/>
    </source>
</evidence>
<sequence>MKNYIIYALTLLLAMGNTVYAQSPNVIVILADDIGTGDISHYQRHFDQQVVVETPHIDRLASEGMYFTDAHSPAALCAPSRYAIITGNSTFRSYAPWGVWGAYQPSPIEDEDLTLGELMQGAGYRTGFFGKWHMGGDWRRKSNPDEIYRAPRNEPEMDIDLTERIAGGPMQNGFDYAFTFPSGIQDVPYAVFENNRWYPLTDSSELTLITQQKMNKLDVKLDKDEGLGDSAWDPHDMGPLLAQKAVNFIAQNSAEPFFMYYCSEAVHLPHTPPATLNGESIAGTYPVPHMDMIKELDEQIGMMIAALKAQGVYENTLIVITSDNGGLGFRETLATGHQPSSIYSGHKNSILEGGHRVPLIASWPGQIQPGSSSDAAVQGLDIHATLADILSQKVGKQQAVDSRSMLPLLQGKDKAIRKQMIIQGGTSREMAYYEGDWKLIVQFDQKDNSNKTRTPKALYNLKEDIKEKNNLLQSENRRVQKMFVRFNEMRDS</sequence>
<evidence type="ECO:0000256" key="5">
    <source>
        <dbReference type="SAM" id="SignalP"/>
    </source>
</evidence>
<reference evidence="7" key="1">
    <citation type="submission" date="2022-09" db="EMBL/GenBank/DDBJ databases">
        <title>Comparative genomics and taxonomic characterization of three novel marine species of genus Reichenbachiella exhibiting antioxidant and polysaccharide degradation activities.</title>
        <authorList>
            <person name="Muhammad N."/>
            <person name="Lee Y.-J."/>
            <person name="Ko J."/>
            <person name="Kim S.-G."/>
        </authorList>
    </citation>
    <scope>NUCLEOTIDE SEQUENCE</scope>
    <source>
        <strain evidence="7">BKB1-1</strain>
    </source>
</reference>
<evidence type="ECO:0000256" key="3">
    <source>
        <dbReference type="ARBA" id="ARBA00022801"/>
    </source>
</evidence>
<evidence type="ECO:0000256" key="1">
    <source>
        <dbReference type="ARBA" id="ARBA00008779"/>
    </source>
</evidence>
<dbReference type="PROSITE" id="PS00523">
    <property type="entry name" value="SULFATASE_1"/>
    <property type="match status" value="1"/>
</dbReference>
<protein>
    <submittedName>
        <fullName evidence="7">Arylsulfatase</fullName>
    </submittedName>
</protein>
<evidence type="ECO:0000256" key="2">
    <source>
        <dbReference type="ARBA" id="ARBA00022723"/>
    </source>
</evidence>
<dbReference type="PANTHER" id="PTHR42693">
    <property type="entry name" value="ARYLSULFATASE FAMILY MEMBER"/>
    <property type="match status" value="1"/>
</dbReference>
<dbReference type="InterPro" id="IPR017850">
    <property type="entry name" value="Alkaline_phosphatase_core_sf"/>
</dbReference>
<dbReference type="Gene3D" id="3.30.1120.10">
    <property type="match status" value="1"/>
</dbReference>
<dbReference type="InterPro" id="IPR024607">
    <property type="entry name" value="Sulfatase_CS"/>
</dbReference>
<dbReference type="CDD" id="cd16143">
    <property type="entry name" value="ARS_like"/>
    <property type="match status" value="1"/>
</dbReference>
<dbReference type="EMBL" id="CP106679">
    <property type="protein sequence ID" value="UXP32041.1"/>
    <property type="molecule type" value="Genomic_DNA"/>
</dbReference>
<evidence type="ECO:0000256" key="4">
    <source>
        <dbReference type="ARBA" id="ARBA00022837"/>
    </source>
</evidence>
<evidence type="ECO:0000313" key="7">
    <source>
        <dbReference type="EMBL" id="UXP32041.1"/>
    </source>
</evidence>
<organism evidence="7 8">
    <name type="scientific">Reichenbachiella agarivorans</name>
    <dbReference type="NCBI Taxonomy" id="2979464"/>
    <lineage>
        <taxon>Bacteria</taxon>
        <taxon>Pseudomonadati</taxon>
        <taxon>Bacteroidota</taxon>
        <taxon>Cytophagia</taxon>
        <taxon>Cytophagales</taxon>
        <taxon>Reichenbachiellaceae</taxon>
        <taxon>Reichenbachiella</taxon>
    </lineage>
</organism>
<feature type="chain" id="PRO_5046880026" evidence="5">
    <location>
        <begin position="22"/>
        <end position="492"/>
    </location>
</feature>
<dbReference type="InterPro" id="IPR000917">
    <property type="entry name" value="Sulfatase_N"/>
</dbReference>
<comment type="similarity">
    <text evidence="1">Belongs to the sulfatase family.</text>
</comment>
<feature type="signal peptide" evidence="5">
    <location>
        <begin position="1"/>
        <end position="21"/>
    </location>
</feature>
<gene>
    <name evidence="7" type="ORF">N6H18_16995</name>
</gene>
<proteinExistence type="inferred from homology"/>
<dbReference type="InterPro" id="IPR050738">
    <property type="entry name" value="Sulfatase"/>
</dbReference>
<keyword evidence="3" id="KW-0378">Hydrolase</keyword>
<keyword evidence="4" id="KW-0106">Calcium</keyword>
<keyword evidence="2" id="KW-0479">Metal-binding</keyword>
<dbReference type="SUPFAM" id="SSF53649">
    <property type="entry name" value="Alkaline phosphatase-like"/>
    <property type="match status" value="1"/>
</dbReference>
<dbReference type="Gene3D" id="3.40.720.10">
    <property type="entry name" value="Alkaline Phosphatase, subunit A"/>
    <property type="match status" value="1"/>
</dbReference>
<feature type="domain" description="Sulfatase N-terminal" evidence="6">
    <location>
        <begin position="24"/>
        <end position="390"/>
    </location>
</feature>
<name>A0ABY6CNF7_9BACT</name>
<keyword evidence="5" id="KW-0732">Signal</keyword>
<dbReference type="Proteomes" id="UP001065174">
    <property type="component" value="Chromosome"/>
</dbReference>
<evidence type="ECO:0000313" key="8">
    <source>
        <dbReference type="Proteomes" id="UP001065174"/>
    </source>
</evidence>
<dbReference type="PANTHER" id="PTHR42693:SF53">
    <property type="entry name" value="ENDO-4-O-SULFATASE"/>
    <property type="match status" value="1"/>
</dbReference>
<keyword evidence="8" id="KW-1185">Reference proteome</keyword>
<dbReference type="RefSeq" id="WP_262309478.1">
    <property type="nucleotide sequence ID" value="NZ_CP106679.1"/>
</dbReference>